<evidence type="ECO:0008006" key="4">
    <source>
        <dbReference type="Google" id="ProtNLM"/>
    </source>
</evidence>
<keyword evidence="3" id="KW-1185">Reference proteome</keyword>
<gene>
    <name evidence="2" type="ORF">Pla52n_07010</name>
</gene>
<organism evidence="2 3">
    <name type="scientific">Stieleria varia</name>
    <dbReference type="NCBI Taxonomy" id="2528005"/>
    <lineage>
        <taxon>Bacteria</taxon>
        <taxon>Pseudomonadati</taxon>
        <taxon>Planctomycetota</taxon>
        <taxon>Planctomycetia</taxon>
        <taxon>Pirellulales</taxon>
        <taxon>Pirellulaceae</taxon>
        <taxon>Stieleria</taxon>
    </lineage>
</organism>
<comment type="caution">
    <text evidence="2">The sequence shown here is derived from an EMBL/GenBank/DDBJ whole genome shotgun (WGS) entry which is preliminary data.</text>
</comment>
<dbReference type="RefSeq" id="WP_146518220.1">
    <property type="nucleotide sequence ID" value="NZ_CP151726.1"/>
</dbReference>
<evidence type="ECO:0000313" key="3">
    <source>
        <dbReference type="Proteomes" id="UP000320176"/>
    </source>
</evidence>
<feature type="chain" id="PRO_5022733769" description="Secreted protein" evidence="1">
    <location>
        <begin position="26"/>
        <end position="280"/>
    </location>
</feature>
<dbReference type="EMBL" id="SJPN01000001">
    <property type="protein sequence ID" value="TWU08119.1"/>
    <property type="molecule type" value="Genomic_DNA"/>
</dbReference>
<accession>A0A5C6B9X0</accession>
<keyword evidence="1" id="KW-0732">Signal</keyword>
<feature type="signal peptide" evidence="1">
    <location>
        <begin position="1"/>
        <end position="25"/>
    </location>
</feature>
<protein>
    <recommendedName>
        <fullName evidence="4">Secreted protein</fullName>
    </recommendedName>
</protein>
<dbReference type="Proteomes" id="UP000320176">
    <property type="component" value="Unassembled WGS sequence"/>
</dbReference>
<name>A0A5C6B9X0_9BACT</name>
<evidence type="ECO:0000256" key="1">
    <source>
        <dbReference type="SAM" id="SignalP"/>
    </source>
</evidence>
<sequence precursor="true">MKQSIVALMIMSLIGFMIVPNVAFADEPAETEQEKQSIGEAFAKAMDEFETVLNDQERLGSYGTLEVLHLADQLEQEFQRNAASLLATQQQDSPLAKRQKHLSLYLWQLKCIGPNLAGNRSSQDMMSTKLHRLLSDHRDAMKDTQLMRRFQALTHRAQQADHAHFLHRMGDNFHFIQPEDADVSQHAAALPNANDPPDANDLPTANKLPVGAIQDAAFGIRQLVHLKWDGGALMLDDEHWSQPFGGKSLSAAFDDSISLLKGDGVEIPDAKARTLQFMKQ</sequence>
<evidence type="ECO:0000313" key="2">
    <source>
        <dbReference type="EMBL" id="TWU08119.1"/>
    </source>
</evidence>
<proteinExistence type="predicted"/>
<reference evidence="2 3" key="1">
    <citation type="submission" date="2019-02" db="EMBL/GenBank/DDBJ databases">
        <title>Deep-cultivation of Planctomycetes and their phenomic and genomic characterization uncovers novel biology.</title>
        <authorList>
            <person name="Wiegand S."/>
            <person name="Jogler M."/>
            <person name="Boedeker C."/>
            <person name="Pinto D."/>
            <person name="Vollmers J."/>
            <person name="Rivas-Marin E."/>
            <person name="Kohn T."/>
            <person name="Peeters S.H."/>
            <person name="Heuer A."/>
            <person name="Rast P."/>
            <person name="Oberbeckmann S."/>
            <person name="Bunk B."/>
            <person name="Jeske O."/>
            <person name="Meyerdierks A."/>
            <person name="Storesund J.E."/>
            <person name="Kallscheuer N."/>
            <person name="Luecker S."/>
            <person name="Lage O.M."/>
            <person name="Pohl T."/>
            <person name="Merkel B.J."/>
            <person name="Hornburger P."/>
            <person name="Mueller R.-W."/>
            <person name="Bruemmer F."/>
            <person name="Labrenz M."/>
            <person name="Spormann A.M."/>
            <person name="Op Den Camp H."/>
            <person name="Overmann J."/>
            <person name="Amann R."/>
            <person name="Jetten M.S.M."/>
            <person name="Mascher T."/>
            <person name="Medema M.H."/>
            <person name="Devos D.P."/>
            <person name="Kaster A.-K."/>
            <person name="Ovreas L."/>
            <person name="Rohde M."/>
            <person name="Galperin M.Y."/>
            <person name="Jogler C."/>
        </authorList>
    </citation>
    <scope>NUCLEOTIDE SEQUENCE [LARGE SCALE GENOMIC DNA]</scope>
    <source>
        <strain evidence="2 3">Pla52n</strain>
    </source>
</reference>
<dbReference type="AlphaFoldDB" id="A0A5C6B9X0"/>